<name>K1SXS0_9ZZZZ</name>
<feature type="domain" description="Flagellar basal-body/hook protein C-terminal" evidence="2">
    <location>
        <begin position="2"/>
        <end position="40"/>
    </location>
</feature>
<sequence>RISISGVDEDEEAVNLVKYQNGYNLASKMIQTLTEIYDRLILETGV</sequence>
<gene>
    <name evidence="3" type="ORF">OBE_09122</name>
</gene>
<dbReference type="PANTHER" id="PTHR30033">
    <property type="entry name" value="FLAGELLAR HOOK-ASSOCIATED PROTEIN 1"/>
    <property type="match status" value="1"/>
</dbReference>
<dbReference type="GO" id="GO:0009424">
    <property type="term" value="C:bacterial-type flagellum hook"/>
    <property type="evidence" value="ECO:0007669"/>
    <property type="project" value="InterPro"/>
</dbReference>
<accession>K1SXS0</accession>
<dbReference type="AlphaFoldDB" id="K1SXS0"/>
<proteinExistence type="inferred from homology"/>
<dbReference type="Pfam" id="PF06429">
    <property type="entry name" value="Flg_bbr_C"/>
    <property type="match status" value="1"/>
</dbReference>
<comment type="similarity">
    <text evidence="1">Belongs to the flagella basal body rod proteins family.</text>
</comment>
<dbReference type="SUPFAM" id="SSF64518">
    <property type="entry name" value="Phase 1 flagellin"/>
    <property type="match status" value="1"/>
</dbReference>
<organism evidence="3">
    <name type="scientific">human gut metagenome</name>
    <dbReference type="NCBI Taxonomy" id="408170"/>
    <lineage>
        <taxon>unclassified sequences</taxon>
        <taxon>metagenomes</taxon>
        <taxon>organismal metagenomes</taxon>
    </lineage>
</organism>
<dbReference type="GO" id="GO:0005198">
    <property type="term" value="F:structural molecule activity"/>
    <property type="evidence" value="ECO:0007669"/>
    <property type="project" value="InterPro"/>
</dbReference>
<protein>
    <submittedName>
        <fullName evidence="3">Protein containing DUF1078</fullName>
    </submittedName>
</protein>
<evidence type="ECO:0000313" key="3">
    <source>
        <dbReference type="EMBL" id="EKC60139.1"/>
    </source>
</evidence>
<comment type="caution">
    <text evidence="3">The sequence shown here is derived from an EMBL/GenBank/DDBJ whole genome shotgun (WGS) entry which is preliminary data.</text>
</comment>
<feature type="non-terminal residue" evidence="3">
    <location>
        <position position="1"/>
    </location>
</feature>
<dbReference type="EMBL" id="AJWZ01006310">
    <property type="protein sequence ID" value="EKC60139.1"/>
    <property type="molecule type" value="Genomic_DNA"/>
</dbReference>
<reference evidence="3" key="1">
    <citation type="journal article" date="2013" name="Environ. Microbiol.">
        <title>Microbiota from the distal guts of lean and obese adolescents exhibit partial functional redundancy besides clear differences in community structure.</title>
        <authorList>
            <person name="Ferrer M."/>
            <person name="Ruiz A."/>
            <person name="Lanza F."/>
            <person name="Haange S.B."/>
            <person name="Oberbach A."/>
            <person name="Till H."/>
            <person name="Bargiela R."/>
            <person name="Campoy C."/>
            <person name="Segura M.T."/>
            <person name="Richter M."/>
            <person name="von Bergen M."/>
            <person name="Seifert J."/>
            <person name="Suarez A."/>
        </authorList>
    </citation>
    <scope>NUCLEOTIDE SEQUENCE</scope>
</reference>
<dbReference type="InterPro" id="IPR002371">
    <property type="entry name" value="FlgK"/>
</dbReference>
<evidence type="ECO:0000256" key="1">
    <source>
        <dbReference type="ARBA" id="ARBA00009677"/>
    </source>
</evidence>
<evidence type="ECO:0000259" key="2">
    <source>
        <dbReference type="Pfam" id="PF06429"/>
    </source>
</evidence>
<dbReference type="InterPro" id="IPR010930">
    <property type="entry name" value="Flg_bb/hook_C_dom"/>
</dbReference>
<dbReference type="GO" id="GO:0044780">
    <property type="term" value="P:bacterial-type flagellum assembly"/>
    <property type="evidence" value="ECO:0007669"/>
    <property type="project" value="InterPro"/>
</dbReference>